<dbReference type="PANTHER" id="PTHR40084:SF1">
    <property type="entry name" value="PHOSPHOTRANSFERASE"/>
    <property type="match status" value="1"/>
</dbReference>
<proteinExistence type="predicted"/>
<reference evidence="1 2" key="1">
    <citation type="journal article" date="2016" name="Nat. Commun.">
        <title>Thousands of microbial genomes shed light on interconnected biogeochemical processes in an aquifer system.</title>
        <authorList>
            <person name="Anantharaman K."/>
            <person name="Brown C.T."/>
            <person name="Hug L.A."/>
            <person name="Sharon I."/>
            <person name="Castelle C.J."/>
            <person name="Probst A.J."/>
            <person name="Thomas B.C."/>
            <person name="Singh A."/>
            <person name="Wilkins M.J."/>
            <person name="Karaoz U."/>
            <person name="Brodie E.L."/>
            <person name="Williams K.H."/>
            <person name="Hubbard S.S."/>
            <person name="Banfield J.F."/>
        </authorList>
    </citation>
    <scope>NUCLEOTIDE SEQUENCE [LARGE SCALE GENOMIC DNA]</scope>
</reference>
<dbReference type="Proteomes" id="UP000178490">
    <property type="component" value="Unassembled WGS sequence"/>
</dbReference>
<protein>
    <recommendedName>
        <fullName evidence="3">DNA helicase UvrD</fullName>
    </recommendedName>
</protein>
<evidence type="ECO:0000313" key="2">
    <source>
        <dbReference type="Proteomes" id="UP000178490"/>
    </source>
</evidence>
<dbReference type="CDD" id="cd19067">
    <property type="entry name" value="PfuEndoQ-like"/>
    <property type="match status" value="1"/>
</dbReference>
<dbReference type="EMBL" id="MFRC01000044">
    <property type="protein sequence ID" value="OGH89117.1"/>
    <property type="molecule type" value="Genomic_DNA"/>
</dbReference>
<dbReference type="SUPFAM" id="SSF89550">
    <property type="entry name" value="PHP domain-like"/>
    <property type="match status" value="1"/>
</dbReference>
<organism evidence="1 2">
    <name type="scientific">Candidatus Magasanikbacteria bacterium RIFOXYD2_FULL_36_9</name>
    <dbReference type="NCBI Taxonomy" id="1798707"/>
    <lineage>
        <taxon>Bacteria</taxon>
        <taxon>Candidatus Magasanikiibacteriota</taxon>
    </lineage>
</organism>
<sequence>MKQIVDLHIHSKYARACSPLLELPNIAKKCEEKGVNICATGDFTHPAWLKHIQSELKEIGDTGLYQLKNFQSVTKFILSTEISCVYKHKNKVRRLHLLLIAPNIEAVLKFNQELAKRGVSLHSDGRPIMGLSSKEILKIIIAIDQKFVMIPAHAWTPWFAVFGSKSGYDSLEECFEELTPHIFAIETGLSSDPTMNRRLKQLDGIVLVSNSDAHSLDNLGREANVFGFNNENDINFNNLINCIKSNDKTRFLYTIEFYPEEGMYHNDGHRLCNTNILPKESKKYKNLCPKCKKELTVGVLHRVDDLADRLEKDISNKKFIPHKYIVPLREIISEALGVGVKSKKVESEYKNMISKIGNEFYILLEAPLNVIKNNISNKNILSGIKNMRAGKVKRISGFDGQYGKIKTIY</sequence>
<evidence type="ECO:0008006" key="3">
    <source>
        <dbReference type="Google" id="ProtNLM"/>
    </source>
</evidence>
<gene>
    <name evidence="1" type="ORF">A2537_00345</name>
</gene>
<comment type="caution">
    <text evidence="1">The sequence shown here is derived from an EMBL/GenBank/DDBJ whole genome shotgun (WGS) entry which is preliminary data.</text>
</comment>
<evidence type="ECO:0000313" key="1">
    <source>
        <dbReference type="EMBL" id="OGH89117.1"/>
    </source>
</evidence>
<accession>A0A1F6NYW0</accession>
<dbReference type="InterPro" id="IPR016195">
    <property type="entry name" value="Pol/histidinol_Pase-like"/>
</dbReference>
<dbReference type="Gene3D" id="3.20.20.140">
    <property type="entry name" value="Metal-dependent hydrolases"/>
    <property type="match status" value="1"/>
</dbReference>
<dbReference type="PANTHER" id="PTHR40084">
    <property type="entry name" value="PHOSPHOHYDROLASE, PHP FAMILY"/>
    <property type="match status" value="1"/>
</dbReference>
<name>A0A1F6NYW0_9BACT</name>
<dbReference type="AlphaFoldDB" id="A0A1F6NYW0"/>